<evidence type="ECO:0000313" key="2">
    <source>
        <dbReference type="Proteomes" id="UP001281147"/>
    </source>
</evidence>
<reference evidence="1" key="1">
    <citation type="submission" date="2023-07" db="EMBL/GenBank/DDBJ databases">
        <title>Black Yeasts Isolated from many extreme environments.</title>
        <authorList>
            <person name="Coleine C."/>
            <person name="Stajich J.E."/>
            <person name="Selbmann L."/>
        </authorList>
    </citation>
    <scope>NUCLEOTIDE SEQUENCE</scope>
    <source>
        <strain evidence="1">CCFEE 5714</strain>
    </source>
</reference>
<gene>
    <name evidence="1" type="ORF">LTR37_004502</name>
</gene>
<comment type="caution">
    <text evidence="1">The sequence shown here is derived from an EMBL/GenBank/DDBJ whole genome shotgun (WGS) entry which is preliminary data.</text>
</comment>
<accession>A0ACC3NMA3</accession>
<protein>
    <submittedName>
        <fullName evidence="1">Uncharacterized protein</fullName>
    </submittedName>
</protein>
<sequence length="274" mass="31551">MANRVPQPQGDQCLQAYNRRFSRFSLQNNVHCVPVDQNEQQRLEELDGILREFHGRTVFPPFPPPGGDDEPCVLDCGCGQGAWIDNFMDEFGPDVDVTGVDIFFGRGDDEDEDPDQSDSNGNGLEAVEEYRKKRWNLNARFRDAPAEDRLRRESFDLINSRFLTEGINTDRWTSYIRELKELLKPGGWLQMAEVQLHFQSSNGRLRDDSNLARWWQWYSYTLPLMGKNPRIGRELGRLLGSAGFRNVRSHSYDLPIGGWNPGMVSFQWICVVAF</sequence>
<name>A0ACC3NMA3_9PEZI</name>
<dbReference type="EMBL" id="JAUTXU010000027">
    <property type="protein sequence ID" value="KAK3719283.1"/>
    <property type="molecule type" value="Genomic_DNA"/>
</dbReference>
<organism evidence="1 2">
    <name type="scientific">Vermiconidia calcicola</name>
    <dbReference type="NCBI Taxonomy" id="1690605"/>
    <lineage>
        <taxon>Eukaryota</taxon>
        <taxon>Fungi</taxon>
        <taxon>Dikarya</taxon>
        <taxon>Ascomycota</taxon>
        <taxon>Pezizomycotina</taxon>
        <taxon>Dothideomycetes</taxon>
        <taxon>Dothideomycetidae</taxon>
        <taxon>Mycosphaerellales</taxon>
        <taxon>Extremaceae</taxon>
        <taxon>Vermiconidia</taxon>
    </lineage>
</organism>
<evidence type="ECO:0000313" key="1">
    <source>
        <dbReference type="EMBL" id="KAK3719283.1"/>
    </source>
</evidence>
<keyword evidence="2" id="KW-1185">Reference proteome</keyword>
<dbReference type="Proteomes" id="UP001281147">
    <property type="component" value="Unassembled WGS sequence"/>
</dbReference>
<proteinExistence type="predicted"/>